<gene>
    <name evidence="2" type="ORF">DPM19_02515</name>
</gene>
<evidence type="ECO:0000313" key="3">
    <source>
        <dbReference type="Proteomes" id="UP000251891"/>
    </source>
</evidence>
<reference evidence="2 3" key="1">
    <citation type="submission" date="2018-06" db="EMBL/GenBank/DDBJ databases">
        <title>Actinomadura craniellae sp. nov. isolated from marine sponge Craniella sp.</title>
        <authorList>
            <person name="Li L."/>
            <person name="Xu Q.H."/>
            <person name="Lin H.W."/>
            <person name="Lu Y.H."/>
        </authorList>
    </citation>
    <scope>NUCLEOTIDE SEQUENCE [LARGE SCALE GENOMIC DNA]</scope>
    <source>
        <strain evidence="2 3">LHW63021</strain>
    </source>
</reference>
<dbReference type="GO" id="GO:0016810">
    <property type="term" value="F:hydrolase activity, acting on carbon-nitrogen (but not peptide) bonds"/>
    <property type="evidence" value="ECO:0007669"/>
    <property type="project" value="InterPro"/>
</dbReference>
<dbReference type="InterPro" id="IPR011059">
    <property type="entry name" value="Metal-dep_hydrolase_composite"/>
</dbReference>
<dbReference type="EMBL" id="QLYX01000001">
    <property type="protein sequence ID" value="RAY17057.1"/>
    <property type="molecule type" value="Genomic_DNA"/>
</dbReference>
<dbReference type="SUPFAM" id="SSF51338">
    <property type="entry name" value="Composite domain of metallo-dependent hydrolases"/>
    <property type="match status" value="1"/>
</dbReference>
<comment type="caution">
    <text evidence="2">The sequence shown here is derived from an EMBL/GenBank/DDBJ whole genome shotgun (WGS) entry which is preliminary data.</text>
</comment>
<organism evidence="2 3">
    <name type="scientific">Actinomadura craniellae</name>
    <dbReference type="NCBI Taxonomy" id="2231787"/>
    <lineage>
        <taxon>Bacteria</taxon>
        <taxon>Bacillati</taxon>
        <taxon>Actinomycetota</taxon>
        <taxon>Actinomycetes</taxon>
        <taxon>Streptosporangiales</taxon>
        <taxon>Thermomonosporaceae</taxon>
        <taxon>Actinomadura</taxon>
    </lineage>
</organism>
<keyword evidence="3" id="KW-1185">Reference proteome</keyword>
<sequence length="404" mass="42233">MITLKAARLLHVETGEIEEPGLVTVDGDRIAGGGGGEVLDLGDVTLLPGLMDMEVNLLMGGRGETAALSPVQDDPPLRMLRAVGNARRTLRSGFTTVRNLGLFVKTGGYLLDVALAKAIDAGWVDGPRIVPAGHAITPTGGHLDPTMFSAYAPGIMPLSLEEGIANGVDEVRKAVRYQIKHGAKLIKVCASGGVMSHTGTPGAQHYSDEELRAIVDEAHRRGLKVAAHTHGADAVRSAVEAGIDCIEHGFLIDDDTIELMAERGTFLVPTTYLTEGMDLSRAAPELKAKAAEIFPRAQTVVARASRAGVKIAAGTDAPAIPHGHGAKELAAMVKRGMTPLHVLQAATLNAAELIGAADRGRIAEGLLADLIAVPGNPLEDISVLSEVRFVMKGGKVFHGAPGHH</sequence>
<accession>A0A365HD94</accession>
<dbReference type="PANTHER" id="PTHR43135:SF3">
    <property type="entry name" value="ALPHA-D-RIBOSE 1-METHYLPHOSPHONATE 5-TRIPHOSPHATE DIPHOSPHATASE"/>
    <property type="match status" value="1"/>
</dbReference>
<dbReference type="Pfam" id="PF01979">
    <property type="entry name" value="Amidohydro_1"/>
    <property type="match status" value="1"/>
</dbReference>
<dbReference type="AlphaFoldDB" id="A0A365HD94"/>
<dbReference type="PANTHER" id="PTHR43135">
    <property type="entry name" value="ALPHA-D-RIBOSE 1-METHYLPHOSPHONATE 5-TRIPHOSPHATE DIPHOSPHATASE"/>
    <property type="match status" value="1"/>
</dbReference>
<evidence type="ECO:0000313" key="2">
    <source>
        <dbReference type="EMBL" id="RAY17057.1"/>
    </source>
</evidence>
<dbReference type="Proteomes" id="UP000251891">
    <property type="component" value="Unassembled WGS sequence"/>
</dbReference>
<dbReference type="CDD" id="cd01299">
    <property type="entry name" value="Met_dep_hydrolase_A"/>
    <property type="match status" value="1"/>
</dbReference>
<dbReference type="Gene3D" id="2.30.40.10">
    <property type="entry name" value="Urease, subunit C, domain 1"/>
    <property type="match status" value="1"/>
</dbReference>
<name>A0A365HD94_9ACTN</name>
<dbReference type="SUPFAM" id="SSF51556">
    <property type="entry name" value="Metallo-dependent hydrolases"/>
    <property type="match status" value="1"/>
</dbReference>
<proteinExistence type="predicted"/>
<dbReference type="InterPro" id="IPR032466">
    <property type="entry name" value="Metal_Hydrolase"/>
</dbReference>
<feature type="domain" description="Amidohydrolase-related" evidence="1">
    <location>
        <begin position="45"/>
        <end position="396"/>
    </location>
</feature>
<dbReference type="RefSeq" id="WP_111863111.1">
    <property type="nucleotide sequence ID" value="NZ_QLYX01000001.1"/>
</dbReference>
<dbReference type="InterPro" id="IPR051781">
    <property type="entry name" value="Metallo-dep_Hydrolase"/>
</dbReference>
<keyword evidence="2" id="KW-0378">Hydrolase</keyword>
<protein>
    <submittedName>
        <fullName evidence="2">Amidohydrolase family protein</fullName>
    </submittedName>
</protein>
<dbReference type="InterPro" id="IPR006680">
    <property type="entry name" value="Amidohydro-rel"/>
</dbReference>
<dbReference type="OrthoDB" id="3514520at2"/>
<dbReference type="InterPro" id="IPR057744">
    <property type="entry name" value="OTAase-like"/>
</dbReference>
<dbReference type="Gene3D" id="3.20.20.140">
    <property type="entry name" value="Metal-dependent hydrolases"/>
    <property type="match status" value="1"/>
</dbReference>
<evidence type="ECO:0000259" key="1">
    <source>
        <dbReference type="Pfam" id="PF01979"/>
    </source>
</evidence>